<dbReference type="OrthoDB" id="10254604at2759"/>
<evidence type="ECO:0000259" key="2">
    <source>
        <dbReference type="Pfam" id="PF13460"/>
    </source>
</evidence>
<dbReference type="InterPro" id="IPR016040">
    <property type="entry name" value="NAD(P)-bd_dom"/>
</dbReference>
<evidence type="ECO:0000313" key="4">
    <source>
        <dbReference type="Proteomes" id="UP000799439"/>
    </source>
</evidence>
<protein>
    <submittedName>
        <fullName evidence="3">NAD(P)-binding protein</fullName>
    </submittedName>
</protein>
<dbReference type="EMBL" id="ML996081">
    <property type="protein sequence ID" value="KAF2157768.1"/>
    <property type="molecule type" value="Genomic_DNA"/>
</dbReference>
<gene>
    <name evidence="3" type="ORF">K461DRAFT_309809</name>
</gene>
<feature type="domain" description="NAD(P)-binding" evidence="2">
    <location>
        <begin position="10"/>
        <end position="227"/>
    </location>
</feature>
<evidence type="ECO:0000256" key="1">
    <source>
        <dbReference type="ARBA" id="ARBA00038376"/>
    </source>
</evidence>
<comment type="similarity">
    <text evidence="1">Belongs to the avfA family.</text>
</comment>
<dbReference type="AlphaFoldDB" id="A0A9P4MLY5"/>
<dbReference type="Pfam" id="PF13460">
    <property type="entry name" value="NAD_binding_10"/>
    <property type="match status" value="1"/>
</dbReference>
<reference evidence="3" key="1">
    <citation type="journal article" date="2020" name="Stud. Mycol.">
        <title>101 Dothideomycetes genomes: a test case for predicting lifestyles and emergence of pathogens.</title>
        <authorList>
            <person name="Haridas S."/>
            <person name="Albert R."/>
            <person name="Binder M."/>
            <person name="Bloem J."/>
            <person name="Labutti K."/>
            <person name="Salamov A."/>
            <person name="Andreopoulos B."/>
            <person name="Baker S."/>
            <person name="Barry K."/>
            <person name="Bills G."/>
            <person name="Bluhm B."/>
            <person name="Cannon C."/>
            <person name="Castanera R."/>
            <person name="Culley D."/>
            <person name="Daum C."/>
            <person name="Ezra D."/>
            <person name="Gonzalez J."/>
            <person name="Henrissat B."/>
            <person name="Kuo A."/>
            <person name="Liang C."/>
            <person name="Lipzen A."/>
            <person name="Lutzoni F."/>
            <person name="Magnuson J."/>
            <person name="Mondo S."/>
            <person name="Nolan M."/>
            <person name="Ohm R."/>
            <person name="Pangilinan J."/>
            <person name="Park H.-J."/>
            <person name="Ramirez L."/>
            <person name="Alfaro M."/>
            <person name="Sun H."/>
            <person name="Tritt A."/>
            <person name="Yoshinaga Y."/>
            <person name="Zwiers L.-H."/>
            <person name="Turgeon B."/>
            <person name="Goodwin S."/>
            <person name="Spatafora J."/>
            <person name="Crous P."/>
            <person name="Grigoriev I."/>
        </authorList>
    </citation>
    <scope>NUCLEOTIDE SEQUENCE</scope>
    <source>
        <strain evidence="3">CBS 260.36</strain>
    </source>
</reference>
<name>A0A9P4MLY5_9PEZI</name>
<dbReference type="SUPFAM" id="SSF51735">
    <property type="entry name" value="NAD(P)-binding Rossmann-fold domains"/>
    <property type="match status" value="1"/>
</dbReference>
<dbReference type="PANTHER" id="PTHR15020">
    <property type="entry name" value="FLAVIN REDUCTASE-RELATED"/>
    <property type="match status" value="1"/>
</dbReference>
<comment type="caution">
    <text evidence="3">The sequence shown here is derived from an EMBL/GenBank/DDBJ whole genome shotgun (WGS) entry which is preliminary data.</text>
</comment>
<dbReference type="InterPro" id="IPR036291">
    <property type="entry name" value="NAD(P)-bd_dom_sf"/>
</dbReference>
<evidence type="ECO:0000313" key="3">
    <source>
        <dbReference type="EMBL" id="KAF2157768.1"/>
    </source>
</evidence>
<accession>A0A9P4MLY5</accession>
<proteinExistence type="inferred from homology"/>
<sequence length="270" mass="29249">MSSTKILLLGGHGKIALKLTPLLLARSWHVTSVIRNPDQESELQALAKNKPGKLDVLIESLDDVAAEADAAKVLDKVKPQWVVWAAGAGGKGGAARAYAVDRDAAKAYISASAAASSVRKFLMISYIGSRRGTPPWWNAEDKKAADHVNTEVLPDYYKAKVDADEHLLAVAEKKRRGGDKDWQLINLRPGTLSDDAGTGKVKLGKTSSRGKVSREDVAAVAVALLARDDTRGYFDLLQGDERIEEAVEKVVKEGHDGVQGENLEEIYQRI</sequence>
<dbReference type="PANTHER" id="PTHR15020:SF50">
    <property type="entry name" value="UPF0659 PROTEIN YMR090W"/>
    <property type="match status" value="1"/>
</dbReference>
<dbReference type="Gene3D" id="3.40.50.720">
    <property type="entry name" value="NAD(P)-binding Rossmann-like Domain"/>
    <property type="match status" value="1"/>
</dbReference>
<keyword evidence="4" id="KW-1185">Reference proteome</keyword>
<dbReference type="Proteomes" id="UP000799439">
    <property type="component" value="Unassembled WGS sequence"/>
</dbReference>
<organism evidence="3 4">
    <name type="scientific">Myriangium duriaei CBS 260.36</name>
    <dbReference type="NCBI Taxonomy" id="1168546"/>
    <lineage>
        <taxon>Eukaryota</taxon>
        <taxon>Fungi</taxon>
        <taxon>Dikarya</taxon>
        <taxon>Ascomycota</taxon>
        <taxon>Pezizomycotina</taxon>
        <taxon>Dothideomycetes</taxon>
        <taxon>Dothideomycetidae</taxon>
        <taxon>Myriangiales</taxon>
        <taxon>Myriangiaceae</taxon>
        <taxon>Myriangium</taxon>
    </lineage>
</organism>